<name>A0A814BR98_9BILA</name>
<dbReference type="EMBL" id="CAJNOC010002393">
    <property type="protein sequence ID" value="CAF0930332.1"/>
    <property type="molecule type" value="Genomic_DNA"/>
</dbReference>
<evidence type="ECO:0000313" key="2">
    <source>
        <dbReference type="EMBL" id="CAF0930332.1"/>
    </source>
</evidence>
<proteinExistence type="predicted"/>
<evidence type="ECO:0000256" key="1">
    <source>
        <dbReference type="SAM" id="MobiDB-lite"/>
    </source>
</evidence>
<feature type="compositionally biased region" description="Polar residues" evidence="1">
    <location>
        <begin position="9"/>
        <end position="20"/>
    </location>
</feature>
<evidence type="ECO:0000313" key="3">
    <source>
        <dbReference type="Proteomes" id="UP000663879"/>
    </source>
</evidence>
<organism evidence="2 3">
    <name type="scientific">Brachionus calyciflorus</name>
    <dbReference type="NCBI Taxonomy" id="104777"/>
    <lineage>
        <taxon>Eukaryota</taxon>
        <taxon>Metazoa</taxon>
        <taxon>Spiralia</taxon>
        <taxon>Gnathifera</taxon>
        <taxon>Rotifera</taxon>
        <taxon>Eurotatoria</taxon>
        <taxon>Monogononta</taxon>
        <taxon>Pseudotrocha</taxon>
        <taxon>Ploima</taxon>
        <taxon>Brachionidae</taxon>
        <taxon>Brachionus</taxon>
    </lineage>
</organism>
<accession>A0A814BR98</accession>
<protein>
    <submittedName>
        <fullName evidence="2">Uncharacterized protein</fullName>
    </submittedName>
</protein>
<keyword evidence="3" id="KW-1185">Reference proteome</keyword>
<comment type="caution">
    <text evidence="2">The sequence shown here is derived from an EMBL/GenBank/DDBJ whole genome shotgun (WGS) entry which is preliminary data.</text>
</comment>
<dbReference type="Proteomes" id="UP000663879">
    <property type="component" value="Unassembled WGS sequence"/>
</dbReference>
<sequence length="20" mass="2252">MTEEETRQVELTNDASVAKT</sequence>
<reference evidence="2" key="1">
    <citation type="submission" date="2021-02" db="EMBL/GenBank/DDBJ databases">
        <authorList>
            <person name="Nowell W R."/>
        </authorList>
    </citation>
    <scope>NUCLEOTIDE SEQUENCE</scope>
    <source>
        <strain evidence="2">Ploen Becks lab</strain>
    </source>
</reference>
<feature type="non-terminal residue" evidence="2">
    <location>
        <position position="20"/>
    </location>
</feature>
<gene>
    <name evidence="2" type="ORF">OXX778_LOCUS12870</name>
</gene>
<feature type="region of interest" description="Disordered" evidence="1">
    <location>
        <begin position="1"/>
        <end position="20"/>
    </location>
</feature>
<dbReference type="AlphaFoldDB" id="A0A814BR98"/>